<dbReference type="SUPFAM" id="SSF143975">
    <property type="entry name" value="IlvD/EDD N-terminal domain-like"/>
    <property type="match status" value="1"/>
</dbReference>
<dbReference type="Gene3D" id="3.50.30.80">
    <property type="entry name" value="IlvD/EDD C-terminal domain-like"/>
    <property type="match status" value="1"/>
</dbReference>
<comment type="caution">
    <text evidence="5">The sequence shown here is derived from an EMBL/GenBank/DDBJ whole genome shotgun (WGS) entry which is preliminary data.</text>
</comment>
<proteinExistence type="inferred from homology"/>
<evidence type="ECO:0000259" key="3">
    <source>
        <dbReference type="Pfam" id="PF00920"/>
    </source>
</evidence>
<organism evidence="5 6">
    <name type="scientific">Uliginosibacterium paludis</name>
    <dbReference type="NCBI Taxonomy" id="1615952"/>
    <lineage>
        <taxon>Bacteria</taxon>
        <taxon>Pseudomonadati</taxon>
        <taxon>Pseudomonadota</taxon>
        <taxon>Betaproteobacteria</taxon>
        <taxon>Rhodocyclales</taxon>
        <taxon>Zoogloeaceae</taxon>
        <taxon>Uliginosibacterium</taxon>
    </lineage>
</organism>
<dbReference type="SUPFAM" id="SSF52016">
    <property type="entry name" value="LeuD/IlvD-like"/>
    <property type="match status" value="1"/>
</dbReference>
<dbReference type="GO" id="GO:0004160">
    <property type="term" value="F:dihydroxy-acid dehydratase activity"/>
    <property type="evidence" value="ECO:0007669"/>
    <property type="project" value="UniProtKB-EC"/>
</dbReference>
<dbReference type="Pfam" id="PF24877">
    <property type="entry name" value="ILV_EDD_C"/>
    <property type="match status" value="1"/>
</dbReference>
<reference evidence="5 6" key="1">
    <citation type="submission" date="2024-07" db="EMBL/GenBank/DDBJ databases">
        <title>Uliginosibacterium paludis KCTC:42655.</title>
        <authorList>
            <person name="Kim M.K."/>
        </authorList>
    </citation>
    <scope>NUCLEOTIDE SEQUENCE [LARGE SCALE GENOMIC DNA]</scope>
    <source>
        <strain evidence="5 6">KCTC 42655</strain>
    </source>
</reference>
<evidence type="ECO:0000256" key="2">
    <source>
        <dbReference type="ARBA" id="ARBA00023239"/>
    </source>
</evidence>
<feature type="domain" description="Dihydroxy-acid/6-phosphogluconate dehydratase N-terminal" evidence="3">
    <location>
        <begin position="85"/>
        <end position="446"/>
    </location>
</feature>
<comment type="similarity">
    <text evidence="1">Belongs to the IlvD/Edd family.</text>
</comment>
<evidence type="ECO:0000259" key="4">
    <source>
        <dbReference type="Pfam" id="PF24877"/>
    </source>
</evidence>
<name>A0ABV2CU50_9RHOO</name>
<keyword evidence="6" id="KW-1185">Reference proteome</keyword>
<dbReference type="Pfam" id="PF00920">
    <property type="entry name" value="ILVD_EDD_N"/>
    <property type="match status" value="1"/>
</dbReference>
<feature type="domain" description="Dihydroxy-acid/6-phosphogluconate dehydratase C-terminal" evidence="4">
    <location>
        <begin position="562"/>
        <end position="664"/>
    </location>
</feature>
<dbReference type="EC" id="4.2.1.9" evidence="5"/>
<dbReference type="Proteomes" id="UP001548590">
    <property type="component" value="Unassembled WGS sequence"/>
</dbReference>
<dbReference type="PANTHER" id="PTHR43661">
    <property type="entry name" value="D-XYLONATE DEHYDRATASE"/>
    <property type="match status" value="1"/>
</dbReference>
<accession>A0ABV2CU50</accession>
<keyword evidence="2 5" id="KW-0456">Lyase</keyword>
<dbReference type="InterPro" id="IPR042096">
    <property type="entry name" value="Dihydro-acid_dehy_C"/>
</dbReference>
<dbReference type="PANTHER" id="PTHR43661:SF3">
    <property type="entry name" value="D-XYLONATE DEHYDRATASE YAGF-RELATED"/>
    <property type="match status" value="1"/>
</dbReference>
<evidence type="ECO:0000256" key="1">
    <source>
        <dbReference type="ARBA" id="ARBA00006486"/>
    </source>
</evidence>
<dbReference type="InterPro" id="IPR056740">
    <property type="entry name" value="ILV_EDD_C"/>
</dbReference>
<sequence length="724" mass="78843">MTTPEVMNPEFAGLRIEERYNPFRECIQGLANEPITVRALLRRADDLLADEADFAGLGDYGLDVIVERLASNRPRVVIIQGSPDHPAHLFDHEHSLRAAARIWQNGGVPFTFGIPVICDGTAQSNIGQSYSLASRNHTATAVNINFEGHSYHAAYVISGCDKTPTGILSGLAAADRARRQPERGSAPVWSIFVPAHVLKGGSIPKRTRQKLQAIQDAAIAAGDRQLAEDIEENCHYILQCSSDEAFLGQLMRAEEKGLIGLAEREQILNELAAATCDDKGGICAFNGTGNSSRTLVAALGFVPAEAELLTDEATTDVVRHNVDLLFRMFNKPEYSVCNLLEKNYANAIRIHGATGSSSNLMLHMPCVMRHAGYDVSLHDYARVRDAHAVPDIFAHSLTEGRDTFVLAQQAAAGLHHGMTSLFKALADLGVPMDLDAPTVAGLTWRERVAAIPVAVSPELPQERSVIRIQPIRAISGTDVMQGNFFSSCTLKVAGMSTESYKRFNGRVFLVRYYENEIDCNDELRSSDLIDRLAALPALTPELLAAIRRFNGAPEDESVRTMIERGTLAFALVIAGQGPTAFGMPEMFTPSQNLRHHGVIEKTSMMITDGRYSGVTKGACVGHMVPEAYEGGGIGALVDGDLLWVQLTERRIDLLDTGAFLAGRLLPLPNAPFDARAALIAERRARIEHRQLQVAASSMMDNVTNAEYGVVPMAVHKRARLPWPA</sequence>
<dbReference type="InterPro" id="IPR037237">
    <property type="entry name" value="IlvD/EDD_N"/>
</dbReference>
<gene>
    <name evidence="5" type="ORF">ABVT11_16520</name>
</gene>
<evidence type="ECO:0000313" key="5">
    <source>
        <dbReference type="EMBL" id="MET1491444.1"/>
    </source>
</evidence>
<dbReference type="EMBL" id="JBEWLZ010000012">
    <property type="protein sequence ID" value="MET1491444.1"/>
    <property type="molecule type" value="Genomic_DNA"/>
</dbReference>
<dbReference type="InterPro" id="IPR000581">
    <property type="entry name" value="ILV_EDD_N"/>
</dbReference>
<evidence type="ECO:0000313" key="6">
    <source>
        <dbReference type="Proteomes" id="UP001548590"/>
    </source>
</evidence>
<protein>
    <submittedName>
        <fullName evidence="5">Dihydroxy-acid dehydratase</fullName>
        <ecNumber evidence="5">4.2.1.9</ecNumber>
    </submittedName>
</protein>
<dbReference type="RefSeq" id="WP_345927493.1">
    <property type="nucleotide sequence ID" value="NZ_JBDIVF010000004.1"/>
</dbReference>